<gene>
    <name evidence="6" type="ORF">HNQ60_002800</name>
</gene>
<dbReference type="GO" id="GO:0055085">
    <property type="term" value="P:transmembrane transport"/>
    <property type="evidence" value="ECO:0007669"/>
    <property type="project" value="InterPro"/>
</dbReference>
<keyword evidence="2" id="KW-0175">Coiled coil</keyword>
<protein>
    <submittedName>
        <fullName evidence="6">Membrane fusion protein (Multidrug efflux system)</fullName>
    </submittedName>
</protein>
<feature type="domain" description="Multidrug resistance protein MdtA-like barrel-sandwich hybrid" evidence="4">
    <location>
        <begin position="54"/>
        <end position="94"/>
    </location>
</feature>
<evidence type="ECO:0000259" key="4">
    <source>
        <dbReference type="Pfam" id="PF25917"/>
    </source>
</evidence>
<dbReference type="AlphaFoldDB" id="A0A841HNK0"/>
<keyword evidence="3" id="KW-1133">Transmembrane helix</keyword>
<dbReference type="InterPro" id="IPR058625">
    <property type="entry name" value="MdtA-like_BSH"/>
</dbReference>
<dbReference type="PRINTS" id="PR01490">
    <property type="entry name" value="RTXTOXIND"/>
</dbReference>
<feature type="coiled-coil region" evidence="2">
    <location>
        <begin position="172"/>
        <end position="227"/>
    </location>
</feature>
<dbReference type="InterPro" id="IPR050739">
    <property type="entry name" value="MFP"/>
</dbReference>
<name>A0A841HNK0_9GAMM</name>
<evidence type="ECO:0000313" key="6">
    <source>
        <dbReference type="EMBL" id="MBB6093919.1"/>
    </source>
</evidence>
<reference evidence="6 7" key="1">
    <citation type="submission" date="2020-08" db="EMBL/GenBank/DDBJ databases">
        <title>Genomic Encyclopedia of Type Strains, Phase IV (KMG-IV): sequencing the most valuable type-strain genomes for metagenomic binning, comparative biology and taxonomic classification.</title>
        <authorList>
            <person name="Goeker M."/>
        </authorList>
    </citation>
    <scope>NUCLEOTIDE SEQUENCE [LARGE SCALE GENOMIC DNA]</scope>
    <source>
        <strain evidence="6 7">DSM 26723</strain>
    </source>
</reference>
<dbReference type="InterPro" id="IPR058634">
    <property type="entry name" value="AaeA-lik-b-barrel"/>
</dbReference>
<dbReference type="Pfam" id="PF25963">
    <property type="entry name" value="Beta-barrel_AAEA"/>
    <property type="match status" value="1"/>
</dbReference>
<dbReference type="EMBL" id="JACHHZ010000003">
    <property type="protein sequence ID" value="MBB6093919.1"/>
    <property type="molecule type" value="Genomic_DNA"/>
</dbReference>
<dbReference type="Gene3D" id="1.10.287.470">
    <property type="entry name" value="Helix hairpin bin"/>
    <property type="match status" value="1"/>
</dbReference>
<accession>A0A841HNK0</accession>
<dbReference type="Gene3D" id="2.40.30.170">
    <property type="match status" value="1"/>
</dbReference>
<keyword evidence="3" id="KW-0812">Transmembrane</keyword>
<organism evidence="6 7">
    <name type="scientific">Povalibacter uvarum</name>
    <dbReference type="NCBI Taxonomy" id="732238"/>
    <lineage>
        <taxon>Bacteria</taxon>
        <taxon>Pseudomonadati</taxon>
        <taxon>Pseudomonadota</taxon>
        <taxon>Gammaproteobacteria</taxon>
        <taxon>Steroidobacterales</taxon>
        <taxon>Steroidobacteraceae</taxon>
        <taxon>Povalibacter</taxon>
    </lineage>
</organism>
<comment type="similarity">
    <text evidence="1">Belongs to the membrane fusion protein (MFP) (TC 8.A.1) family.</text>
</comment>
<feature type="transmembrane region" description="Helical" evidence="3">
    <location>
        <begin position="17"/>
        <end position="35"/>
    </location>
</feature>
<evidence type="ECO:0000313" key="7">
    <source>
        <dbReference type="Proteomes" id="UP000588068"/>
    </source>
</evidence>
<evidence type="ECO:0000256" key="1">
    <source>
        <dbReference type="ARBA" id="ARBA00009477"/>
    </source>
</evidence>
<evidence type="ECO:0000259" key="5">
    <source>
        <dbReference type="Pfam" id="PF25963"/>
    </source>
</evidence>
<feature type="domain" description="p-hydroxybenzoic acid efflux pump subunit AaeA-like beta-barrel" evidence="5">
    <location>
        <begin position="267"/>
        <end position="358"/>
    </location>
</feature>
<proteinExistence type="inferred from homology"/>
<dbReference type="Gene3D" id="2.40.50.100">
    <property type="match status" value="1"/>
</dbReference>
<dbReference type="Pfam" id="PF25917">
    <property type="entry name" value="BSH_RND"/>
    <property type="match status" value="2"/>
</dbReference>
<dbReference type="PANTHER" id="PTHR30386:SF24">
    <property type="entry name" value="MULTIDRUG RESISTANCE EFFLUX PUMP"/>
    <property type="match status" value="1"/>
</dbReference>
<feature type="domain" description="Multidrug resistance protein MdtA-like barrel-sandwich hybrid" evidence="4">
    <location>
        <begin position="200"/>
        <end position="262"/>
    </location>
</feature>
<dbReference type="RefSeq" id="WP_184332729.1">
    <property type="nucleotide sequence ID" value="NZ_JACHHZ010000003.1"/>
</dbReference>
<sequence length="374" mass="39977">MDTEAESSSAPRSKRPLIVAVLAVVVGAAGAAWLLSDGASVSTDNAYLKADSSDIPPQVAGLVIAVHVEENQRVAAGDPLVDLDPDDYNQRVSAAEADAAESRASLAAAQAALVRLRTQQRLAQASVEEVGSRIRAADAQRERKLADRKRHQELVNQRLTSRELYDAAIADATEAEAESDRARAALKVSERQVQVVDSQHAELLAQIDAAQASVQRADAALAVAKRNAQRTHIVAPIAGVVGNRRVQVGEYVQVGTRLMTIVPVDDLYVVANFKETQTTRMLVGQRAEIEIDALPGQVLHGRVESLAPGSGSEFALLPFEPANGNFTKIVQRIPVRIRLEDAQALARLRPGLSAEVSVDLEAESPRVASVARAK</sequence>
<dbReference type="PANTHER" id="PTHR30386">
    <property type="entry name" value="MEMBRANE FUSION SUBUNIT OF EMRAB-TOLC MULTIDRUG EFFLUX PUMP"/>
    <property type="match status" value="1"/>
</dbReference>
<comment type="caution">
    <text evidence="6">The sequence shown here is derived from an EMBL/GenBank/DDBJ whole genome shotgun (WGS) entry which is preliminary data.</text>
</comment>
<evidence type="ECO:0000256" key="2">
    <source>
        <dbReference type="SAM" id="Coils"/>
    </source>
</evidence>
<keyword evidence="7" id="KW-1185">Reference proteome</keyword>
<dbReference type="Proteomes" id="UP000588068">
    <property type="component" value="Unassembled WGS sequence"/>
</dbReference>
<keyword evidence="3" id="KW-0472">Membrane</keyword>
<dbReference type="SUPFAM" id="SSF111369">
    <property type="entry name" value="HlyD-like secretion proteins"/>
    <property type="match status" value="2"/>
</dbReference>
<evidence type="ECO:0000256" key="3">
    <source>
        <dbReference type="SAM" id="Phobius"/>
    </source>
</evidence>